<accession>A0ABN9ULD1</accession>
<proteinExistence type="predicted"/>
<evidence type="ECO:0000256" key="1">
    <source>
        <dbReference type="SAM" id="Coils"/>
    </source>
</evidence>
<protein>
    <submittedName>
        <fullName evidence="4">Uncharacterized protein</fullName>
    </submittedName>
</protein>
<keyword evidence="1" id="KW-0175">Coiled coil</keyword>
<evidence type="ECO:0000256" key="2">
    <source>
        <dbReference type="SAM" id="MobiDB-lite"/>
    </source>
</evidence>
<dbReference type="Proteomes" id="UP001189429">
    <property type="component" value="Unassembled WGS sequence"/>
</dbReference>
<keyword evidence="3" id="KW-1133">Transmembrane helix</keyword>
<organism evidence="4 5">
    <name type="scientific">Prorocentrum cordatum</name>
    <dbReference type="NCBI Taxonomy" id="2364126"/>
    <lineage>
        <taxon>Eukaryota</taxon>
        <taxon>Sar</taxon>
        <taxon>Alveolata</taxon>
        <taxon>Dinophyceae</taxon>
        <taxon>Prorocentrales</taxon>
        <taxon>Prorocentraceae</taxon>
        <taxon>Prorocentrum</taxon>
    </lineage>
</organism>
<feature type="compositionally biased region" description="Basic and acidic residues" evidence="2">
    <location>
        <begin position="971"/>
        <end position="982"/>
    </location>
</feature>
<feature type="compositionally biased region" description="Basic and acidic residues" evidence="2">
    <location>
        <begin position="364"/>
        <end position="376"/>
    </location>
</feature>
<evidence type="ECO:0000313" key="4">
    <source>
        <dbReference type="EMBL" id="CAK0860473.1"/>
    </source>
</evidence>
<comment type="caution">
    <text evidence="4">The sequence shown here is derived from an EMBL/GenBank/DDBJ whole genome shotgun (WGS) entry which is preliminary data.</text>
</comment>
<evidence type="ECO:0000313" key="5">
    <source>
        <dbReference type="Proteomes" id="UP001189429"/>
    </source>
</evidence>
<feature type="transmembrane region" description="Helical" evidence="3">
    <location>
        <begin position="144"/>
        <end position="162"/>
    </location>
</feature>
<sequence>MGGGLREPFEPRLPGTGLGVLAHGEDLAHFHVRPPGRDLLLLPLLRRPERLRSMLPRVSGLVLRPAHGLGLLLPAADRPGDAGPRGAPGAAPPQDGHSPTALLRFRSRSRAPLDVVVLCRVVPLVLLGTLNLTRRHAAWVQVQWDNMLLVELLLVACTSLFWTDLRRRPHAAALLRLKYWSRLLHHGLVPAAVLFWLFCFANFAGHRSLTPLMHVVVAGYAASAFKAAHPDPAERPTCADVLDTSVQSNPHVSHALTASVAIVLVPSLLVGSVFDWCGRGTPASAGGLAAVTECEQAWRDIGSDDDLEGWHQVGQAGRGPMCSKCGCKKNTKGSKFCKACGHKLSDISPAVAAEPAGVWSEQRGQQHGDADGKDGKGWPSVELEFHELEQLVATLEKLGDTVSLAKHRRTLQERRRLQQEALYVPPLSQRVIQAHKQVQDVAQELGKAVLHFERLEEGLESQRRWVQSLCEDMESKKAEHRKLVVELNRQVVDISQESTPAVAPISVAGILDGSIEEIPLSFAGLGFDDAEYEMDANDKKELADRSARLKSELSNAVKQMFGHAAEKAKLFKEEQEAMALRLAGKRRRQGSGSAPRGTDGEAADADATAAGSLRPADRFWSNKTVDLDWPQVGGFWVPALDRPDEGTSMIGRQYCKQLHAEPEAVMPEPMGQRPEAMGLPPDVADPARQQAIQDFADMRADLRDWAAAWFDSHTELETDSGHWRRWCKAFLGAMLADGGNEPLRRLLRSWFPGWDLDNILDELCLSGWRQSEPRRIAFLDRLNRAQPLDRWRLEHTHWRHLAQIRAMDYVDNLTAKLVMLSHAPSWQLPGGRVSPSQANLNVEQPPITKGDVLSQLEGPPTLCLAKLMDDFDGPIPLVDEFLAAARAGGPGGSPRPAAAQPAAGRAAGAAGPAGGAAAASASASATSGAAAVQPVVREGVQELFVPALEGVLRAHGFASAEDARARGREAALARGERGRARELGAAAPRAARRRGQRW</sequence>
<feature type="compositionally biased region" description="Low complexity" evidence="2">
    <location>
        <begin position="894"/>
        <end position="915"/>
    </location>
</feature>
<feature type="region of interest" description="Disordered" evidence="2">
    <location>
        <begin position="355"/>
        <end position="377"/>
    </location>
</feature>
<feature type="region of interest" description="Disordered" evidence="2">
    <location>
        <begin position="582"/>
        <end position="609"/>
    </location>
</feature>
<name>A0ABN9ULD1_9DINO</name>
<keyword evidence="3" id="KW-0472">Membrane</keyword>
<feature type="region of interest" description="Disordered" evidence="2">
    <location>
        <begin position="74"/>
        <end position="99"/>
    </location>
</feature>
<feature type="region of interest" description="Disordered" evidence="2">
    <location>
        <begin position="888"/>
        <end position="915"/>
    </location>
</feature>
<dbReference type="EMBL" id="CAUYUJ010015982">
    <property type="protein sequence ID" value="CAK0860473.1"/>
    <property type="molecule type" value="Genomic_DNA"/>
</dbReference>
<keyword evidence="5" id="KW-1185">Reference proteome</keyword>
<feature type="coiled-coil region" evidence="1">
    <location>
        <begin position="470"/>
        <end position="497"/>
    </location>
</feature>
<evidence type="ECO:0000256" key="3">
    <source>
        <dbReference type="SAM" id="Phobius"/>
    </source>
</evidence>
<feature type="region of interest" description="Disordered" evidence="2">
    <location>
        <begin position="971"/>
        <end position="998"/>
    </location>
</feature>
<gene>
    <name evidence="4" type="ORF">PCOR1329_LOCUS49433</name>
</gene>
<reference evidence="4" key="1">
    <citation type="submission" date="2023-10" db="EMBL/GenBank/DDBJ databases">
        <authorList>
            <person name="Chen Y."/>
            <person name="Shah S."/>
            <person name="Dougan E. K."/>
            <person name="Thang M."/>
            <person name="Chan C."/>
        </authorList>
    </citation>
    <scope>NUCLEOTIDE SEQUENCE [LARGE SCALE GENOMIC DNA]</scope>
</reference>
<feature type="transmembrane region" description="Helical" evidence="3">
    <location>
        <begin position="183"/>
        <end position="204"/>
    </location>
</feature>
<feature type="compositionally biased region" description="Low complexity" evidence="2">
    <location>
        <begin position="74"/>
        <end position="93"/>
    </location>
</feature>
<keyword evidence="3" id="KW-0812">Transmembrane</keyword>